<dbReference type="Pfam" id="PF03372">
    <property type="entry name" value="Exo_endo_phos"/>
    <property type="match status" value="1"/>
</dbReference>
<keyword evidence="3" id="KW-1185">Reference proteome</keyword>
<sequence>MYHYGVRSATAWRAIGYSHRSRQRRALVQETVEQPDQRMFHPQYDQIQIATLNVRRLSTRERLTELQEALRRTYVDILAVTELRWRGVGCMDLVDSEYRFFYAGPEDAKAPSGTGFLVSKRIIPFVDTFQRETDRASRLDLRFGEHIIRCMSIYAPPSSHLGSEDEESYSKSLEELQTLLAGPRSQKLCSNRGRCSNDMSQVHPLLLGDFNAKIGRKADDTESCVGMYGYGDGRNIRGQLLVDFCEELHLRVAATFFKTRSGRKWTWKSPDGNTLNCIDHILACPHLRFNCVRTGSLQFESDHRLLRGVLQWPKNSAKTRRKPHVRHYLDRAIYENTISNACPKTLDCSLSGYEELCKYISNAAEPATLPLESRSCLSKETLALMKQRHQLKKTISSPLDRLAFTETCKMLRRRIRDDIRLHHCQIVQKAVQSRQSLKKIRSGMEVGHHQLFQLKDVKGALCRSKGGISSLVKQFYEDLYMSRVDITFTPVPVEDSCPLFLKSEVEAAIKTMKSGRAPGHDRITAQMVKWGSTVLTPLITELFNQCLYTERRPDRIEELQANFATLGHIQAPDESNERIEDMLGAEQPREQAGFRKNYSTIDHLHAVNELIERSSEYKIPVYIAFIDYEKAFDTVEVNALWKVLQELGVHGQLITLLRGICANAQSMIKVGEMTVPIKICRGVRQGDTISPKLFTATLEHVFRKLAWDDYELSVSGNQLNNLRFADDVVLIAKSTEELQAIVNDLDKHSLHYGLNISTAKTKIMASDGTTITLRGIHLERVESFVYLGQKISLDRDHTVEIERRIRAGWSCLRRCKEFFLSRTVEMKWKRELFNMRILPAMLYGAETWVPTKAAERKLASAQRAMERRMIGIRLLDKRTNAWIRGVTKIKDAVNTAKERKWAYGWELAMSNNIKWSRELMEWRPPLTRPAGRPKARWRDDFQKVFGTCNWQNFARTMTQKRNGLMY</sequence>
<dbReference type="CDD" id="cd01650">
    <property type="entry name" value="RT_nLTR_like"/>
    <property type="match status" value="1"/>
</dbReference>
<dbReference type="SUPFAM" id="SSF56219">
    <property type="entry name" value="DNase I-like"/>
    <property type="match status" value="1"/>
</dbReference>
<gene>
    <name evidence="2" type="primary">Acey_s0150.g2762</name>
    <name evidence="2" type="ORF">Y032_0150g2762</name>
</gene>
<dbReference type="Pfam" id="PF00078">
    <property type="entry name" value="RVT_1"/>
    <property type="match status" value="1"/>
</dbReference>
<evidence type="ECO:0000259" key="1">
    <source>
        <dbReference type="PROSITE" id="PS50878"/>
    </source>
</evidence>
<accession>A0A016T193</accession>
<dbReference type="OrthoDB" id="410104at2759"/>
<proteinExistence type="predicted"/>
<dbReference type="Proteomes" id="UP000024635">
    <property type="component" value="Unassembled WGS sequence"/>
</dbReference>
<dbReference type="InterPro" id="IPR005135">
    <property type="entry name" value="Endo/exonuclease/phosphatase"/>
</dbReference>
<dbReference type="Gene3D" id="3.60.10.10">
    <property type="entry name" value="Endonuclease/exonuclease/phosphatase"/>
    <property type="match status" value="1"/>
</dbReference>
<organism evidence="2 3">
    <name type="scientific">Ancylostoma ceylanicum</name>
    <dbReference type="NCBI Taxonomy" id="53326"/>
    <lineage>
        <taxon>Eukaryota</taxon>
        <taxon>Metazoa</taxon>
        <taxon>Ecdysozoa</taxon>
        <taxon>Nematoda</taxon>
        <taxon>Chromadorea</taxon>
        <taxon>Rhabditida</taxon>
        <taxon>Rhabditina</taxon>
        <taxon>Rhabditomorpha</taxon>
        <taxon>Strongyloidea</taxon>
        <taxon>Ancylostomatidae</taxon>
        <taxon>Ancylostomatinae</taxon>
        <taxon>Ancylostoma</taxon>
    </lineage>
</organism>
<dbReference type="CDD" id="cd09076">
    <property type="entry name" value="L1-EN"/>
    <property type="match status" value="1"/>
</dbReference>
<dbReference type="InterPro" id="IPR036691">
    <property type="entry name" value="Endo/exonu/phosph_ase_sf"/>
</dbReference>
<comment type="caution">
    <text evidence="2">The sequence shown here is derived from an EMBL/GenBank/DDBJ whole genome shotgun (WGS) entry which is preliminary data.</text>
</comment>
<dbReference type="GO" id="GO:0003824">
    <property type="term" value="F:catalytic activity"/>
    <property type="evidence" value="ECO:0007669"/>
    <property type="project" value="InterPro"/>
</dbReference>
<reference evidence="3" key="1">
    <citation type="journal article" date="2015" name="Nat. Genet.">
        <title>The genome and transcriptome of the zoonotic hookworm Ancylostoma ceylanicum identify infection-specific gene families.</title>
        <authorList>
            <person name="Schwarz E.M."/>
            <person name="Hu Y."/>
            <person name="Antoshechkin I."/>
            <person name="Miller M.M."/>
            <person name="Sternberg P.W."/>
            <person name="Aroian R.V."/>
        </authorList>
    </citation>
    <scope>NUCLEOTIDE SEQUENCE</scope>
    <source>
        <strain evidence="3">HY135</strain>
    </source>
</reference>
<dbReference type="PROSITE" id="PS50878">
    <property type="entry name" value="RT_POL"/>
    <property type="match status" value="1"/>
</dbReference>
<dbReference type="InterPro" id="IPR000477">
    <property type="entry name" value="RT_dom"/>
</dbReference>
<evidence type="ECO:0000313" key="2">
    <source>
        <dbReference type="EMBL" id="EYB96452.1"/>
    </source>
</evidence>
<dbReference type="InterPro" id="IPR043502">
    <property type="entry name" value="DNA/RNA_pol_sf"/>
</dbReference>
<name>A0A016T193_9BILA</name>
<protein>
    <recommendedName>
        <fullName evidence="1">Reverse transcriptase domain-containing protein</fullName>
    </recommendedName>
</protein>
<dbReference type="STRING" id="53326.A0A016T193"/>
<dbReference type="EMBL" id="JARK01001486">
    <property type="protein sequence ID" value="EYB96452.1"/>
    <property type="molecule type" value="Genomic_DNA"/>
</dbReference>
<dbReference type="SUPFAM" id="SSF56672">
    <property type="entry name" value="DNA/RNA polymerases"/>
    <property type="match status" value="1"/>
</dbReference>
<feature type="domain" description="Reverse transcriptase" evidence="1">
    <location>
        <begin position="550"/>
        <end position="791"/>
    </location>
</feature>
<dbReference type="PANTHER" id="PTHR47027:SF20">
    <property type="entry name" value="REVERSE TRANSCRIPTASE-LIKE PROTEIN WITH RNA-DIRECTED DNA POLYMERASE DOMAIN"/>
    <property type="match status" value="1"/>
</dbReference>
<dbReference type="PANTHER" id="PTHR47027">
    <property type="entry name" value="REVERSE TRANSCRIPTASE DOMAIN-CONTAINING PROTEIN"/>
    <property type="match status" value="1"/>
</dbReference>
<evidence type="ECO:0000313" key="3">
    <source>
        <dbReference type="Proteomes" id="UP000024635"/>
    </source>
</evidence>
<dbReference type="AlphaFoldDB" id="A0A016T193"/>